<organism evidence="1 2">
    <name type="scientific">Patagioenas fasciata monilis</name>
    <dbReference type="NCBI Taxonomy" id="372326"/>
    <lineage>
        <taxon>Eukaryota</taxon>
        <taxon>Metazoa</taxon>
        <taxon>Chordata</taxon>
        <taxon>Craniata</taxon>
        <taxon>Vertebrata</taxon>
        <taxon>Euteleostomi</taxon>
        <taxon>Archelosauria</taxon>
        <taxon>Archosauria</taxon>
        <taxon>Dinosauria</taxon>
        <taxon>Saurischia</taxon>
        <taxon>Theropoda</taxon>
        <taxon>Coelurosauria</taxon>
        <taxon>Aves</taxon>
        <taxon>Neognathae</taxon>
        <taxon>Neoaves</taxon>
        <taxon>Columbimorphae</taxon>
        <taxon>Columbiformes</taxon>
        <taxon>Columbidae</taxon>
        <taxon>Patagioenas</taxon>
    </lineage>
</organism>
<proteinExistence type="predicted"/>
<dbReference type="PANTHER" id="PTHR33395:SF22">
    <property type="entry name" value="REVERSE TRANSCRIPTASE DOMAIN-CONTAINING PROTEIN"/>
    <property type="match status" value="1"/>
</dbReference>
<dbReference type="PANTHER" id="PTHR33395">
    <property type="entry name" value="TRANSCRIPTASE, PUTATIVE-RELATED-RELATED"/>
    <property type="match status" value="1"/>
</dbReference>
<dbReference type="EMBL" id="LSYS01006902">
    <property type="protein sequence ID" value="OPJ73509.1"/>
    <property type="molecule type" value="Genomic_DNA"/>
</dbReference>
<accession>A0A1V4JMU5</accession>
<dbReference type="Proteomes" id="UP000190648">
    <property type="component" value="Unassembled WGS sequence"/>
</dbReference>
<keyword evidence="2" id="KW-1185">Reference proteome</keyword>
<evidence type="ECO:0000313" key="2">
    <source>
        <dbReference type="Proteomes" id="UP000190648"/>
    </source>
</evidence>
<comment type="caution">
    <text evidence="1">The sequence shown here is derived from an EMBL/GenBank/DDBJ whole genome shotgun (WGS) entry which is preliminary data.</text>
</comment>
<dbReference type="OrthoDB" id="9387002at2759"/>
<dbReference type="GO" id="GO:0031012">
    <property type="term" value="C:extracellular matrix"/>
    <property type="evidence" value="ECO:0007669"/>
    <property type="project" value="TreeGrafter"/>
</dbReference>
<name>A0A1V4JMU5_PATFA</name>
<reference evidence="1 2" key="1">
    <citation type="submission" date="2016-02" db="EMBL/GenBank/DDBJ databases">
        <title>Band-tailed pigeon sequencing and assembly.</title>
        <authorList>
            <person name="Soares A.E."/>
            <person name="Novak B.J."/>
            <person name="Rice E.S."/>
            <person name="O'Connell B."/>
            <person name="Chang D."/>
            <person name="Weber S."/>
            <person name="Shapiro B."/>
        </authorList>
    </citation>
    <scope>NUCLEOTIDE SEQUENCE [LARGE SCALE GENOMIC DNA]</scope>
    <source>
        <strain evidence="1">BTP2013</strain>
        <tissue evidence="1">Blood</tissue>
    </source>
</reference>
<sequence length="144" mass="16441">MEMSQGLLRLSSEVETTDEAFLLQLQETSCSEALVLLRDFNHLDICWKSSMTSWKQSRRLLECIENSFLSQVIDHPNKGDAMLDLMVTNASELIGDINTGGSLDCNDLVLMEFAVLRDVRQVKSEVRTLYFEKANFQVFKELVN</sequence>
<protein>
    <submittedName>
        <fullName evidence="1">Uncharacterized protein</fullName>
    </submittedName>
</protein>
<dbReference type="GO" id="GO:0061343">
    <property type="term" value="P:cell adhesion involved in heart morphogenesis"/>
    <property type="evidence" value="ECO:0007669"/>
    <property type="project" value="TreeGrafter"/>
</dbReference>
<dbReference type="GO" id="GO:0007508">
    <property type="term" value="P:larval heart development"/>
    <property type="evidence" value="ECO:0007669"/>
    <property type="project" value="TreeGrafter"/>
</dbReference>
<gene>
    <name evidence="1" type="ORF">AV530_005845</name>
</gene>
<dbReference type="AlphaFoldDB" id="A0A1V4JMU5"/>
<evidence type="ECO:0000313" key="1">
    <source>
        <dbReference type="EMBL" id="OPJ73509.1"/>
    </source>
</evidence>